<feature type="transmembrane region" description="Helical" evidence="1">
    <location>
        <begin position="162"/>
        <end position="181"/>
    </location>
</feature>
<comment type="caution">
    <text evidence="2">The sequence shown here is derived from an EMBL/GenBank/DDBJ whole genome shotgun (WGS) entry which is preliminary data.</text>
</comment>
<proteinExistence type="predicted"/>
<keyword evidence="1" id="KW-1133">Transmembrane helix</keyword>
<sequence length="486" mass="55219">MFKSFPKYYWVGLLLTFIILDTAYTFWQNYQLPLDGDMVTIVLPGEKCVPIMHDPFGWSVITQNAVYAGTNRFFAHAAMTLYWKTMPFLLQLFTTPINSLYVASALFNTGVQVGVMLLLAAYIQLSVGAKRSRWGYWVGAALLVPLFQTDGFSYQMGITNMAVTYTFFYGLPMMLLLVLLWPFYKAAYLQQPFRVRPWQAMLLVLLMVVLAFNGPIVMAAVSVMLLGVAIYWLWRQAKPVPTADAPRTLATGWLSNQALLLLFVFGVLDLYSLYIGRNEAEATHVNTLWERYQMLPGGILSEGFGQWGLRLLVLMVIVNTQLVRWLLPASADRNRVLLLMRLAGLFIVVFVALIPFGGYRVYRPNLIRGDVTIPATIALLLAFGVSTYYLLLHLGSRVRTSYLAVILVGAGYFMYADAVLQMPTNNQCERFALEQIQDSPEPVVRLYVYCNVLSWGLMSDYKASDINADMLQYWGVTDRRKLYYQQ</sequence>
<name>A0ABR8JTZ6_9BACT</name>
<reference evidence="2 3" key="1">
    <citation type="submission" date="2020-09" db="EMBL/GenBank/DDBJ databases">
        <authorList>
            <person name="Kim M.K."/>
        </authorList>
    </citation>
    <scope>NUCLEOTIDE SEQUENCE [LARGE SCALE GENOMIC DNA]</scope>
    <source>
        <strain evidence="2 3">BT189</strain>
    </source>
</reference>
<feature type="transmembrane region" description="Helical" evidence="1">
    <location>
        <begin position="371"/>
        <end position="390"/>
    </location>
</feature>
<evidence type="ECO:0000313" key="2">
    <source>
        <dbReference type="EMBL" id="MBD2723435.1"/>
    </source>
</evidence>
<keyword evidence="1" id="KW-0812">Transmembrane</keyword>
<keyword evidence="1" id="KW-0472">Membrane</keyword>
<feature type="transmembrane region" description="Helical" evidence="1">
    <location>
        <begin position="254"/>
        <end position="274"/>
    </location>
</feature>
<protein>
    <submittedName>
        <fullName evidence="2">Uncharacterized protein</fullName>
    </submittedName>
</protein>
<gene>
    <name evidence="2" type="ORF">IC234_14995</name>
</gene>
<feature type="transmembrane region" description="Helical" evidence="1">
    <location>
        <begin position="202"/>
        <end position="234"/>
    </location>
</feature>
<keyword evidence="3" id="KW-1185">Reference proteome</keyword>
<feature type="transmembrane region" description="Helical" evidence="1">
    <location>
        <begin position="339"/>
        <end position="359"/>
    </location>
</feature>
<dbReference type="Proteomes" id="UP000606003">
    <property type="component" value="Unassembled WGS sequence"/>
</dbReference>
<dbReference type="RefSeq" id="WP_190926129.1">
    <property type="nucleotide sequence ID" value="NZ_JACXAC010000005.1"/>
</dbReference>
<feature type="transmembrane region" description="Helical" evidence="1">
    <location>
        <begin position="402"/>
        <end position="420"/>
    </location>
</feature>
<dbReference type="EMBL" id="JACXAC010000005">
    <property type="protein sequence ID" value="MBD2723435.1"/>
    <property type="molecule type" value="Genomic_DNA"/>
</dbReference>
<evidence type="ECO:0000256" key="1">
    <source>
        <dbReference type="SAM" id="Phobius"/>
    </source>
</evidence>
<organism evidence="2 3">
    <name type="scientific">Hymenobacter armeniacus</name>
    <dbReference type="NCBI Taxonomy" id="2771358"/>
    <lineage>
        <taxon>Bacteria</taxon>
        <taxon>Pseudomonadati</taxon>
        <taxon>Bacteroidota</taxon>
        <taxon>Cytophagia</taxon>
        <taxon>Cytophagales</taxon>
        <taxon>Hymenobacteraceae</taxon>
        <taxon>Hymenobacter</taxon>
    </lineage>
</organism>
<evidence type="ECO:0000313" key="3">
    <source>
        <dbReference type="Proteomes" id="UP000606003"/>
    </source>
</evidence>
<accession>A0ABR8JTZ6</accession>
<feature type="transmembrane region" description="Helical" evidence="1">
    <location>
        <begin position="7"/>
        <end position="27"/>
    </location>
</feature>
<feature type="transmembrane region" description="Helical" evidence="1">
    <location>
        <begin position="134"/>
        <end position="156"/>
    </location>
</feature>
<feature type="transmembrane region" description="Helical" evidence="1">
    <location>
        <begin position="100"/>
        <end position="122"/>
    </location>
</feature>